<dbReference type="CTD" id="20216571"/>
<accession>T1G674</accession>
<protein>
    <submittedName>
        <fullName evidence="5 6">Uncharacterized protein</fullName>
    </submittedName>
</protein>
<dbReference type="EnsemblMetazoa" id="HelroT86104">
    <property type="protein sequence ID" value="HelroP86104"/>
    <property type="gene ID" value="HelroG86104"/>
</dbReference>
<gene>
    <name evidence="6" type="primary">20216571</name>
    <name evidence="5" type="ORF">HELRODRAFT_86104</name>
</gene>
<dbReference type="HOGENOM" id="CLU_2747329_0_0_1"/>
<dbReference type="Gene3D" id="3.30.30.100">
    <property type="match status" value="1"/>
</dbReference>
<dbReference type="EMBL" id="AMQM01006526">
    <property type="status" value="NOT_ANNOTATED_CDS"/>
    <property type="molecule type" value="Genomic_DNA"/>
</dbReference>
<organism evidence="6 7">
    <name type="scientific">Helobdella robusta</name>
    <name type="common">Californian leech</name>
    <dbReference type="NCBI Taxonomy" id="6412"/>
    <lineage>
        <taxon>Eukaryota</taxon>
        <taxon>Metazoa</taxon>
        <taxon>Spiralia</taxon>
        <taxon>Lophotrochozoa</taxon>
        <taxon>Annelida</taxon>
        <taxon>Clitellata</taxon>
        <taxon>Hirudinea</taxon>
        <taxon>Rhynchobdellida</taxon>
        <taxon>Glossiphoniidae</taxon>
        <taxon>Helobdella</taxon>
    </lineage>
</organism>
<evidence type="ECO:0000256" key="4">
    <source>
        <dbReference type="ARBA" id="ARBA00023157"/>
    </source>
</evidence>
<dbReference type="Pfam" id="PF14865">
    <property type="entry name" value="Macin"/>
    <property type="match status" value="1"/>
</dbReference>
<dbReference type="GeneID" id="20216571"/>
<dbReference type="InParanoid" id="T1G674"/>
<dbReference type="RefSeq" id="XP_009024951.1">
    <property type="nucleotide sequence ID" value="XM_009026703.1"/>
</dbReference>
<dbReference type="Proteomes" id="UP000015101">
    <property type="component" value="Unassembled WGS sequence"/>
</dbReference>
<dbReference type="OrthoDB" id="9988549at2759"/>
<dbReference type="KEGG" id="hro:HELRODRAFT_86104"/>
<evidence type="ECO:0000256" key="3">
    <source>
        <dbReference type="ARBA" id="ARBA00022525"/>
    </source>
</evidence>
<keyword evidence="7" id="KW-1185">Reference proteome</keyword>
<dbReference type="GO" id="GO:0006952">
    <property type="term" value="P:defense response"/>
    <property type="evidence" value="ECO:0007669"/>
    <property type="project" value="InterPro"/>
</dbReference>
<evidence type="ECO:0000256" key="1">
    <source>
        <dbReference type="ARBA" id="ARBA00004613"/>
    </source>
</evidence>
<sequence length="80" mass="8728">SRCSPATSGLARKLWLPCASNCKVCFKAGSGNCVKSPSKICPNLLKDNKQCVCMNKRAAKNTSIIACRALTVDKRFDSYR</sequence>
<comment type="subcellular location">
    <subcellularLocation>
        <location evidence="1">Secreted</location>
    </subcellularLocation>
</comment>
<dbReference type="AlphaFoldDB" id="T1G674"/>
<evidence type="ECO:0000313" key="5">
    <source>
        <dbReference type="EMBL" id="ESN96888.1"/>
    </source>
</evidence>
<evidence type="ECO:0000313" key="7">
    <source>
        <dbReference type="Proteomes" id="UP000015101"/>
    </source>
</evidence>
<reference evidence="7" key="1">
    <citation type="submission" date="2012-12" db="EMBL/GenBank/DDBJ databases">
        <authorList>
            <person name="Hellsten U."/>
            <person name="Grimwood J."/>
            <person name="Chapman J.A."/>
            <person name="Shapiro H."/>
            <person name="Aerts A."/>
            <person name="Otillar R.P."/>
            <person name="Terry A.Y."/>
            <person name="Boore J.L."/>
            <person name="Simakov O."/>
            <person name="Marletaz F."/>
            <person name="Cho S.-J."/>
            <person name="Edsinger-Gonzales E."/>
            <person name="Havlak P."/>
            <person name="Kuo D.-H."/>
            <person name="Larsson T."/>
            <person name="Lv J."/>
            <person name="Arendt D."/>
            <person name="Savage R."/>
            <person name="Osoegawa K."/>
            <person name="de Jong P."/>
            <person name="Lindberg D.R."/>
            <person name="Seaver E.C."/>
            <person name="Weisblat D.A."/>
            <person name="Putnam N.H."/>
            <person name="Grigoriev I.V."/>
            <person name="Rokhsar D.S."/>
        </authorList>
    </citation>
    <scope>NUCLEOTIDE SEQUENCE</scope>
</reference>
<dbReference type="GO" id="GO:0005576">
    <property type="term" value="C:extracellular region"/>
    <property type="evidence" value="ECO:0007669"/>
    <property type="project" value="UniProtKB-SubCell"/>
</dbReference>
<evidence type="ECO:0000256" key="2">
    <source>
        <dbReference type="ARBA" id="ARBA00010366"/>
    </source>
</evidence>
<comment type="similarity">
    <text evidence="2">Belongs to the macin family.</text>
</comment>
<dbReference type="EMBL" id="KB097487">
    <property type="protein sequence ID" value="ESN96888.1"/>
    <property type="molecule type" value="Genomic_DNA"/>
</dbReference>
<keyword evidence="4" id="KW-1015">Disulfide bond</keyword>
<dbReference type="InterPro" id="IPR038456">
    <property type="entry name" value="Macin_sf"/>
</dbReference>
<dbReference type="InterPro" id="IPR029230">
    <property type="entry name" value="Macin"/>
</dbReference>
<evidence type="ECO:0000313" key="6">
    <source>
        <dbReference type="EnsemblMetazoa" id="HelroP86104"/>
    </source>
</evidence>
<reference evidence="6" key="3">
    <citation type="submission" date="2015-06" db="UniProtKB">
        <authorList>
            <consortium name="EnsemblMetazoa"/>
        </authorList>
    </citation>
    <scope>IDENTIFICATION</scope>
</reference>
<keyword evidence="3" id="KW-0964">Secreted</keyword>
<reference evidence="5 7" key="2">
    <citation type="journal article" date="2013" name="Nature">
        <title>Insights into bilaterian evolution from three spiralian genomes.</title>
        <authorList>
            <person name="Simakov O."/>
            <person name="Marletaz F."/>
            <person name="Cho S.J."/>
            <person name="Edsinger-Gonzales E."/>
            <person name="Havlak P."/>
            <person name="Hellsten U."/>
            <person name="Kuo D.H."/>
            <person name="Larsson T."/>
            <person name="Lv J."/>
            <person name="Arendt D."/>
            <person name="Savage R."/>
            <person name="Osoegawa K."/>
            <person name="de Jong P."/>
            <person name="Grimwood J."/>
            <person name="Chapman J.A."/>
            <person name="Shapiro H."/>
            <person name="Aerts A."/>
            <person name="Otillar R.P."/>
            <person name="Terry A.Y."/>
            <person name="Boore J.L."/>
            <person name="Grigoriev I.V."/>
            <person name="Lindberg D.R."/>
            <person name="Seaver E.C."/>
            <person name="Weisblat D.A."/>
            <person name="Putnam N.H."/>
            <person name="Rokhsar D.S."/>
        </authorList>
    </citation>
    <scope>NUCLEOTIDE SEQUENCE</scope>
</reference>
<name>T1G674_HELRO</name>
<proteinExistence type="inferred from homology"/>